<evidence type="ECO:0000256" key="3">
    <source>
        <dbReference type="RuleBase" id="RU362132"/>
    </source>
</evidence>
<dbReference type="InterPro" id="IPR029035">
    <property type="entry name" value="DHS-like_NAD/FAD-binding_dom"/>
</dbReference>
<protein>
    <submittedName>
        <fullName evidence="7">Thiamine pyrophosphate-requiring protein</fullName>
    </submittedName>
</protein>
<evidence type="ECO:0000256" key="1">
    <source>
        <dbReference type="ARBA" id="ARBA00007812"/>
    </source>
</evidence>
<dbReference type="Gene3D" id="3.40.50.970">
    <property type="match status" value="2"/>
</dbReference>
<keyword evidence="2 3" id="KW-0786">Thiamine pyrophosphate</keyword>
<organism evidence="7 8">
    <name type="scientific">Mesobacterium hydrothermale</name>
    <dbReference type="NCBI Taxonomy" id="3111907"/>
    <lineage>
        <taxon>Bacteria</taxon>
        <taxon>Pseudomonadati</taxon>
        <taxon>Pseudomonadota</taxon>
        <taxon>Alphaproteobacteria</taxon>
        <taxon>Rhodobacterales</taxon>
        <taxon>Roseobacteraceae</taxon>
        <taxon>Mesobacterium</taxon>
    </lineage>
</organism>
<name>A0ABU6HFM3_9RHOB</name>
<dbReference type="RefSeq" id="WP_326296975.1">
    <property type="nucleotide sequence ID" value="NZ_JAYLLH010000009.1"/>
</dbReference>
<comment type="similarity">
    <text evidence="1 3">Belongs to the TPP enzyme family.</text>
</comment>
<dbReference type="CDD" id="cd07035">
    <property type="entry name" value="TPP_PYR_POX_like"/>
    <property type="match status" value="1"/>
</dbReference>
<feature type="domain" description="Thiamine pyrophosphate enzyme central" evidence="4">
    <location>
        <begin position="205"/>
        <end position="328"/>
    </location>
</feature>
<dbReference type="SUPFAM" id="SSF52518">
    <property type="entry name" value="Thiamin diphosphate-binding fold (THDP-binding)"/>
    <property type="match status" value="2"/>
</dbReference>
<dbReference type="Pfam" id="PF00205">
    <property type="entry name" value="TPP_enzyme_M"/>
    <property type="match status" value="1"/>
</dbReference>
<feature type="domain" description="Thiamine pyrophosphate enzyme N-terminal TPP-binding" evidence="6">
    <location>
        <begin position="5"/>
        <end position="133"/>
    </location>
</feature>
<dbReference type="InterPro" id="IPR011766">
    <property type="entry name" value="TPP_enzyme_TPP-bd"/>
</dbReference>
<dbReference type="InterPro" id="IPR012001">
    <property type="entry name" value="Thiamin_PyroP_enz_TPP-bd_dom"/>
</dbReference>
<evidence type="ECO:0000259" key="6">
    <source>
        <dbReference type="Pfam" id="PF02776"/>
    </source>
</evidence>
<evidence type="ECO:0000259" key="5">
    <source>
        <dbReference type="Pfam" id="PF02775"/>
    </source>
</evidence>
<dbReference type="InterPro" id="IPR029061">
    <property type="entry name" value="THDP-binding"/>
</dbReference>
<dbReference type="Pfam" id="PF02775">
    <property type="entry name" value="TPP_enzyme_C"/>
    <property type="match status" value="1"/>
</dbReference>
<dbReference type="Proteomes" id="UP001348149">
    <property type="component" value="Unassembled WGS sequence"/>
</dbReference>
<dbReference type="PANTHER" id="PTHR18968:SF13">
    <property type="entry name" value="ACETOLACTATE SYNTHASE CATALYTIC SUBUNIT, MITOCHONDRIAL"/>
    <property type="match status" value="1"/>
</dbReference>
<dbReference type="CDD" id="cd02002">
    <property type="entry name" value="TPP_BFDC"/>
    <property type="match status" value="1"/>
</dbReference>
<accession>A0ABU6HFM3</accession>
<reference evidence="7 8" key="1">
    <citation type="submission" date="2024-01" db="EMBL/GenBank/DDBJ databases">
        <title>Mesobacterium rodlantinim sp. nov., isolated from shallow sea hydrothermal systems off Kueishantao Island.</title>
        <authorList>
            <person name="Su Z."/>
            <person name="Tang K."/>
        </authorList>
    </citation>
    <scope>NUCLEOTIDE SEQUENCE [LARGE SCALE GENOMIC DNA]</scope>
    <source>
        <strain evidence="7 8">TK19101</strain>
    </source>
</reference>
<evidence type="ECO:0000259" key="4">
    <source>
        <dbReference type="Pfam" id="PF00205"/>
    </source>
</evidence>
<sequence>MAQITAGAALVARLGRLGVDCIFANSGTDFPPIIEGLAEAAAKGMALPRAVTVPHETAAVAMAHGYTLATGRAQAVMVHTNVGLANAVIGTINARADNIPMLLFSGRTPTTEAGRFGARTVPIGWGQEMSDQHALVREPCKWNYELRFPEQVQDMTDRAHGIAHSVPRGPVYLSLPREVLCETVDLPEVPAQMAPSSPMAHPGDIAEAARLIAGAQFPVIFAQRGAGSSEAFEALSATVDRWAIPVCQYWSLQLALASDHPMATGPDPAPLLAQADVVVVLEGLAPWMPDAHAPRADSTVIQIGQDPLFAQTPVRNFRSDLSLAGDLGCNVVALCAALDRLDPGDRSARRARVAATSAARWDAVDNQIAADGRGPALTKRWVSDRLARLSGDHRVTIFGELGAQLPAMRLSDPQAWFESPHSGGLGFGLPAAMGFHMARPDRLTIATVGDGSYIFANPLACLQVAKAQGLSLLVVVLNNSEWGAVRASVSGLYPEGYAVKANAVPLTDLSPSPDFAVAAQACGALGLSADSPETFETALARAVAHVTAGQGVAVIDATVLRD</sequence>
<gene>
    <name evidence="7" type="ORF">VK792_08185</name>
</gene>
<evidence type="ECO:0000313" key="7">
    <source>
        <dbReference type="EMBL" id="MEC3861259.1"/>
    </source>
</evidence>
<dbReference type="SUPFAM" id="SSF52467">
    <property type="entry name" value="DHS-like NAD/FAD-binding domain"/>
    <property type="match status" value="1"/>
</dbReference>
<dbReference type="Gene3D" id="3.40.50.1220">
    <property type="entry name" value="TPP-binding domain"/>
    <property type="match status" value="1"/>
</dbReference>
<feature type="domain" description="Thiamine pyrophosphate enzyme TPP-binding" evidence="5">
    <location>
        <begin position="408"/>
        <end position="556"/>
    </location>
</feature>
<dbReference type="PANTHER" id="PTHR18968">
    <property type="entry name" value="THIAMINE PYROPHOSPHATE ENZYMES"/>
    <property type="match status" value="1"/>
</dbReference>
<keyword evidence="8" id="KW-1185">Reference proteome</keyword>
<dbReference type="InterPro" id="IPR045229">
    <property type="entry name" value="TPP_enz"/>
</dbReference>
<evidence type="ECO:0000313" key="8">
    <source>
        <dbReference type="Proteomes" id="UP001348149"/>
    </source>
</evidence>
<dbReference type="NCBIfam" id="NF006203">
    <property type="entry name" value="PRK08327.1"/>
    <property type="match status" value="1"/>
</dbReference>
<comment type="caution">
    <text evidence="7">The sequence shown here is derived from an EMBL/GenBank/DDBJ whole genome shotgun (WGS) entry which is preliminary data.</text>
</comment>
<dbReference type="EMBL" id="JAYLLH010000009">
    <property type="protein sequence ID" value="MEC3861259.1"/>
    <property type="molecule type" value="Genomic_DNA"/>
</dbReference>
<evidence type="ECO:0000256" key="2">
    <source>
        <dbReference type="ARBA" id="ARBA00023052"/>
    </source>
</evidence>
<dbReference type="Pfam" id="PF02776">
    <property type="entry name" value="TPP_enzyme_N"/>
    <property type="match status" value="1"/>
</dbReference>
<proteinExistence type="inferred from homology"/>
<dbReference type="InterPro" id="IPR012000">
    <property type="entry name" value="Thiamin_PyroP_enz_cen_dom"/>
</dbReference>